<proteinExistence type="inferred from homology"/>
<keyword evidence="3 10" id="KW-0813">Transport</keyword>
<comment type="subcellular location">
    <subcellularLocation>
        <location evidence="1 10">Cell inner membrane</location>
    </subcellularLocation>
</comment>
<keyword evidence="15" id="KW-1185">Reference proteome</keyword>
<evidence type="ECO:0000256" key="3">
    <source>
        <dbReference type="ARBA" id="ARBA00022448"/>
    </source>
</evidence>
<dbReference type="STRING" id="53501.SAMN04488043_107200"/>
<dbReference type="Gene3D" id="3.30.1300.30">
    <property type="entry name" value="GSPII I/J protein-like"/>
    <property type="match status" value="1"/>
</dbReference>
<evidence type="ECO:0000256" key="11">
    <source>
        <dbReference type="SAM" id="Phobius"/>
    </source>
</evidence>
<evidence type="ECO:0000256" key="5">
    <source>
        <dbReference type="ARBA" id="ARBA00022519"/>
    </source>
</evidence>
<evidence type="ECO:0000256" key="8">
    <source>
        <dbReference type="ARBA" id="ARBA00022989"/>
    </source>
</evidence>
<dbReference type="SUPFAM" id="SSF158544">
    <property type="entry name" value="GspK insert domain-like"/>
    <property type="match status" value="1"/>
</dbReference>
<keyword evidence="4 10" id="KW-1003">Cell membrane</keyword>
<dbReference type="GO" id="GO:0009306">
    <property type="term" value="P:protein secretion"/>
    <property type="evidence" value="ECO:0007669"/>
    <property type="project" value="InterPro"/>
</dbReference>
<keyword evidence="8 11" id="KW-1133">Transmembrane helix</keyword>
<dbReference type="RefSeq" id="WP_058261477.1">
    <property type="nucleotide sequence ID" value="NZ_CP051181.1"/>
</dbReference>
<keyword evidence="6 11" id="KW-0812">Transmembrane</keyword>
<reference evidence="14 15" key="1">
    <citation type="submission" date="2015-09" db="EMBL/GenBank/DDBJ databases">
        <authorList>
            <consortium name="Swine Surveillance"/>
        </authorList>
    </citation>
    <scope>NUCLEOTIDE SEQUENCE [LARGE SCALE GENOMIC DNA]</scope>
    <source>
        <strain evidence="14 15">CECT 4357</strain>
    </source>
</reference>
<keyword evidence="9 10" id="KW-0472">Membrane</keyword>
<dbReference type="AlphaFoldDB" id="A0A0P1F6M3"/>
<keyword evidence="5 10" id="KW-0997">Cell inner membrane</keyword>
<dbReference type="GO" id="GO:0005886">
    <property type="term" value="C:plasma membrane"/>
    <property type="evidence" value="ECO:0007669"/>
    <property type="project" value="UniProtKB-SubCell"/>
</dbReference>
<dbReference type="PANTHER" id="PTHR38831:SF1">
    <property type="entry name" value="TYPE II SECRETION SYSTEM PROTEIN K-RELATED"/>
    <property type="match status" value="1"/>
</dbReference>
<evidence type="ECO:0000256" key="4">
    <source>
        <dbReference type="ARBA" id="ARBA00022475"/>
    </source>
</evidence>
<sequence length="307" mass="33447">MRDRGFILVNALVIVAALTAVAVFLLSRAETGRVRLLAGTEAEQLALNLDAYEAWAVTLLARDSDPVRDHLGEDWANAAADLPLARGRAAGKITDVQGLFNLNWLADPENRLARDAFDRLLTRIGVPLEAGAAIRDLLRPGGPENRDAYLRLDPPIDPVGGSLLRRDQLRGIPGLSPQAMSRLARYITAIPGDSRLNVNTAPEAILAAFLPDLPAAALNRIVAERDREPFASVEAFMTIVGLARAEDGQEDPDTAILSVDRVAIGSDWFRVDLAAQLNGRSAERETMLRRGPPPTRPEIVWRVSRRP</sequence>
<evidence type="ECO:0000259" key="13">
    <source>
        <dbReference type="Pfam" id="PF21687"/>
    </source>
</evidence>
<dbReference type="Pfam" id="PF03934">
    <property type="entry name" value="T2SSK"/>
    <property type="match status" value="1"/>
</dbReference>
<protein>
    <recommendedName>
        <fullName evidence="10">Type II secretion system protein K</fullName>
    </recommendedName>
</protein>
<dbReference type="PANTHER" id="PTHR38831">
    <property type="entry name" value="TYPE II SECRETION SYSTEM PROTEIN K"/>
    <property type="match status" value="1"/>
</dbReference>
<evidence type="ECO:0000256" key="2">
    <source>
        <dbReference type="ARBA" id="ARBA00007246"/>
    </source>
</evidence>
<evidence type="ECO:0000259" key="12">
    <source>
        <dbReference type="Pfam" id="PF03934"/>
    </source>
</evidence>
<evidence type="ECO:0000313" key="15">
    <source>
        <dbReference type="Proteomes" id="UP000051587"/>
    </source>
</evidence>
<evidence type="ECO:0000256" key="10">
    <source>
        <dbReference type="PIRNR" id="PIRNR002786"/>
    </source>
</evidence>
<name>A0A0P1F6M3_THAGE</name>
<dbReference type="EMBL" id="CYSA01000007">
    <property type="protein sequence ID" value="CUH63480.1"/>
    <property type="molecule type" value="Genomic_DNA"/>
</dbReference>
<dbReference type="InterPro" id="IPR005628">
    <property type="entry name" value="GspK"/>
</dbReference>
<dbReference type="Pfam" id="PF21687">
    <property type="entry name" value="T2SSK_1st"/>
    <property type="match status" value="1"/>
</dbReference>
<feature type="transmembrane region" description="Helical" evidence="11">
    <location>
        <begin position="6"/>
        <end position="26"/>
    </location>
</feature>
<organism evidence="14 15">
    <name type="scientific">Thalassovita gelatinovora</name>
    <name type="common">Thalassobius gelatinovorus</name>
    <dbReference type="NCBI Taxonomy" id="53501"/>
    <lineage>
        <taxon>Bacteria</taxon>
        <taxon>Pseudomonadati</taxon>
        <taxon>Pseudomonadota</taxon>
        <taxon>Alphaproteobacteria</taxon>
        <taxon>Rhodobacterales</taxon>
        <taxon>Roseobacteraceae</taxon>
        <taxon>Thalassovita</taxon>
    </lineage>
</organism>
<dbReference type="InterPro" id="IPR049031">
    <property type="entry name" value="T2SSK_SAM-like_1st"/>
</dbReference>
<feature type="domain" description="T2SS protein K second SAM-like" evidence="12">
    <location>
        <begin position="196"/>
        <end position="248"/>
    </location>
</feature>
<comment type="similarity">
    <text evidence="2 10">Belongs to the GSP K family.</text>
</comment>
<dbReference type="Proteomes" id="UP000051587">
    <property type="component" value="Unassembled WGS sequence"/>
</dbReference>
<keyword evidence="7" id="KW-0653">Protein transport</keyword>
<evidence type="ECO:0000256" key="9">
    <source>
        <dbReference type="ARBA" id="ARBA00023136"/>
    </source>
</evidence>
<dbReference type="PIRSF" id="PIRSF002786">
    <property type="entry name" value="XcpX"/>
    <property type="match status" value="1"/>
</dbReference>
<evidence type="ECO:0000256" key="7">
    <source>
        <dbReference type="ARBA" id="ARBA00022927"/>
    </source>
</evidence>
<feature type="domain" description="T2SS protein K first SAM-like" evidence="13">
    <location>
        <begin position="98"/>
        <end position="191"/>
    </location>
</feature>
<dbReference type="OrthoDB" id="7860673at2"/>
<dbReference type="InterPro" id="IPR038072">
    <property type="entry name" value="GspK_central_sf"/>
</dbReference>
<dbReference type="InterPro" id="IPR045584">
    <property type="entry name" value="Pilin-like"/>
</dbReference>
<gene>
    <name evidence="14" type="ORF">TG4357_00697</name>
</gene>
<dbReference type="SUPFAM" id="SSF54523">
    <property type="entry name" value="Pili subunits"/>
    <property type="match status" value="1"/>
</dbReference>
<evidence type="ECO:0000256" key="6">
    <source>
        <dbReference type="ARBA" id="ARBA00022692"/>
    </source>
</evidence>
<dbReference type="NCBIfam" id="NF037980">
    <property type="entry name" value="T2SS_GspK"/>
    <property type="match status" value="1"/>
</dbReference>
<evidence type="ECO:0000256" key="1">
    <source>
        <dbReference type="ARBA" id="ARBA00004533"/>
    </source>
</evidence>
<dbReference type="Gene3D" id="1.10.40.60">
    <property type="entry name" value="EpsJ-like"/>
    <property type="match status" value="2"/>
</dbReference>
<dbReference type="InterPro" id="IPR049179">
    <property type="entry name" value="T2SSK_SAM-like_2nd"/>
</dbReference>
<evidence type="ECO:0000313" key="14">
    <source>
        <dbReference type="EMBL" id="CUH63480.1"/>
    </source>
</evidence>
<accession>A0A0P1F6M3</accession>